<accession>A0A5C3LF85</accession>
<gene>
    <name evidence="1" type="ORF">BDQ12DRAFT_671970</name>
</gene>
<evidence type="ECO:0000313" key="2">
    <source>
        <dbReference type="Proteomes" id="UP000308652"/>
    </source>
</evidence>
<dbReference type="STRING" id="68775.A0A5C3LF85"/>
<dbReference type="OrthoDB" id="2678913at2759"/>
<proteinExistence type="predicted"/>
<dbReference type="Proteomes" id="UP000308652">
    <property type="component" value="Unassembled WGS sequence"/>
</dbReference>
<sequence length="390" mass="43170">MVVEGVGLEVWLLAQQASVSPARVTIHSYYVASKENPADNPSQGIFQSSTLLLPPIPIPNYLKDYIVNFNAPHQPVELHLAKENRLPISHPKPNCNKLKNGSLKCKAGSELLEKHMDLSRPEINRTNCQPAPYNTVLCPLPSPAQPHMLCSDWLELWIPLTAREVKDINDNPRITQTVAEAYEESTRSAYGSSLLVYHIFCNKMDIPEDQCAPASPVVIAAFITAISEIETLLQAVDKATPATSKHKKQQPYTIAFITAIQSKLDLNLPLHTAVYACLTTTFWAAARVGKFTVPRLDAFNPQHHFIGTLATAAQVVGLNPLQGHGIRIGATLEYLLQGVPFEVMKAKGCWASDTFYGYLTKHAQILAPYMQADPALHEAFVWVTMWAPHH</sequence>
<reference evidence="1 2" key="1">
    <citation type="journal article" date="2019" name="Nat. Ecol. Evol.">
        <title>Megaphylogeny resolves global patterns of mushroom evolution.</title>
        <authorList>
            <person name="Varga T."/>
            <person name="Krizsan K."/>
            <person name="Foldi C."/>
            <person name="Dima B."/>
            <person name="Sanchez-Garcia M."/>
            <person name="Sanchez-Ramirez S."/>
            <person name="Szollosi G.J."/>
            <person name="Szarkandi J.G."/>
            <person name="Papp V."/>
            <person name="Albert L."/>
            <person name="Andreopoulos W."/>
            <person name="Angelini C."/>
            <person name="Antonin V."/>
            <person name="Barry K.W."/>
            <person name="Bougher N.L."/>
            <person name="Buchanan P."/>
            <person name="Buyck B."/>
            <person name="Bense V."/>
            <person name="Catcheside P."/>
            <person name="Chovatia M."/>
            <person name="Cooper J."/>
            <person name="Damon W."/>
            <person name="Desjardin D."/>
            <person name="Finy P."/>
            <person name="Geml J."/>
            <person name="Haridas S."/>
            <person name="Hughes K."/>
            <person name="Justo A."/>
            <person name="Karasinski D."/>
            <person name="Kautmanova I."/>
            <person name="Kiss B."/>
            <person name="Kocsube S."/>
            <person name="Kotiranta H."/>
            <person name="LaButti K.M."/>
            <person name="Lechner B.E."/>
            <person name="Liimatainen K."/>
            <person name="Lipzen A."/>
            <person name="Lukacs Z."/>
            <person name="Mihaltcheva S."/>
            <person name="Morgado L.N."/>
            <person name="Niskanen T."/>
            <person name="Noordeloos M.E."/>
            <person name="Ohm R.A."/>
            <person name="Ortiz-Santana B."/>
            <person name="Ovrebo C."/>
            <person name="Racz N."/>
            <person name="Riley R."/>
            <person name="Savchenko A."/>
            <person name="Shiryaev A."/>
            <person name="Soop K."/>
            <person name="Spirin V."/>
            <person name="Szebenyi C."/>
            <person name="Tomsovsky M."/>
            <person name="Tulloss R.E."/>
            <person name="Uehling J."/>
            <person name="Grigoriev I.V."/>
            <person name="Vagvolgyi C."/>
            <person name="Papp T."/>
            <person name="Martin F.M."/>
            <person name="Miettinen O."/>
            <person name="Hibbett D.S."/>
            <person name="Nagy L.G."/>
        </authorList>
    </citation>
    <scope>NUCLEOTIDE SEQUENCE [LARGE SCALE GENOMIC DNA]</scope>
    <source>
        <strain evidence="1 2">CBS 166.37</strain>
    </source>
</reference>
<dbReference type="EMBL" id="ML213786">
    <property type="protein sequence ID" value="TFK31305.1"/>
    <property type="molecule type" value="Genomic_DNA"/>
</dbReference>
<organism evidence="1 2">
    <name type="scientific">Crucibulum laeve</name>
    <dbReference type="NCBI Taxonomy" id="68775"/>
    <lineage>
        <taxon>Eukaryota</taxon>
        <taxon>Fungi</taxon>
        <taxon>Dikarya</taxon>
        <taxon>Basidiomycota</taxon>
        <taxon>Agaricomycotina</taxon>
        <taxon>Agaricomycetes</taxon>
        <taxon>Agaricomycetidae</taxon>
        <taxon>Agaricales</taxon>
        <taxon>Agaricineae</taxon>
        <taxon>Nidulariaceae</taxon>
        <taxon>Crucibulum</taxon>
    </lineage>
</organism>
<name>A0A5C3LF85_9AGAR</name>
<keyword evidence="2" id="KW-1185">Reference proteome</keyword>
<evidence type="ECO:0000313" key="1">
    <source>
        <dbReference type="EMBL" id="TFK31305.1"/>
    </source>
</evidence>
<protein>
    <submittedName>
        <fullName evidence="1">Uncharacterized protein</fullName>
    </submittedName>
</protein>
<dbReference type="AlphaFoldDB" id="A0A5C3LF85"/>